<dbReference type="GO" id="GO:0030570">
    <property type="term" value="F:pectate lyase activity"/>
    <property type="evidence" value="ECO:0007669"/>
    <property type="project" value="UniProtKB-EC"/>
</dbReference>
<evidence type="ECO:0000256" key="5">
    <source>
        <dbReference type="ARBA" id="ARBA00022729"/>
    </source>
</evidence>
<dbReference type="GO" id="GO:0045490">
    <property type="term" value="P:pectin catabolic process"/>
    <property type="evidence" value="ECO:0007669"/>
    <property type="project" value="UniProtKB-UniPathway"/>
</dbReference>
<evidence type="ECO:0000256" key="4">
    <source>
        <dbReference type="ARBA" id="ARBA00022723"/>
    </source>
</evidence>
<dbReference type="SUPFAM" id="SSF51126">
    <property type="entry name" value="Pectin lyase-like"/>
    <property type="match status" value="2"/>
</dbReference>
<evidence type="ECO:0000256" key="3">
    <source>
        <dbReference type="ARBA" id="ARBA00012272"/>
    </source>
</evidence>
<dbReference type="InterPro" id="IPR045032">
    <property type="entry name" value="PEL"/>
</dbReference>
<evidence type="ECO:0000259" key="10">
    <source>
        <dbReference type="SMART" id="SM00656"/>
    </source>
</evidence>
<comment type="cofactor">
    <cofactor evidence="8">
        <name>Ca(2+)</name>
        <dbReference type="ChEBI" id="CHEBI:29108"/>
    </cofactor>
    <text evidence="8">Binds 1 Ca(2+) ion. Required for its activity.</text>
</comment>
<evidence type="ECO:0000313" key="11">
    <source>
        <dbReference type="EMBL" id="PWA79228.1"/>
    </source>
</evidence>
<proteinExistence type="inferred from homology"/>
<comment type="catalytic activity">
    <reaction evidence="1 8">
        <text>Eliminative cleavage of (1-&gt;4)-alpha-D-galacturonan to give oligosaccharides with 4-deoxy-alpha-D-galact-4-enuronosyl groups at their non-reducing ends.</text>
        <dbReference type="EC" id="4.2.2.2"/>
    </reaction>
</comment>
<gene>
    <name evidence="11" type="ORF">CTI12_AA063370</name>
</gene>
<keyword evidence="6 8" id="KW-0106">Calcium</keyword>
<feature type="signal peptide" evidence="8">
    <location>
        <begin position="1"/>
        <end position="26"/>
    </location>
</feature>
<dbReference type="Gene3D" id="2.160.20.10">
    <property type="entry name" value="Single-stranded right-handed beta-helix, Pectin lyase-like"/>
    <property type="match status" value="3"/>
</dbReference>
<dbReference type="STRING" id="35608.A0A2U1P0G8"/>
<sequence length="807" mass="88390">MAYTHSSSTYILLFCLLTSLFSVIRATFNLTLPHQHPNPEAVVQEVQRRLNVSIHRRETLESSGNTCLTGNPIDDCWRCDPNWANNRQRLADCAIGFGKLAGGGKGGKIYVVTDSSDHDVINPTPGTLRYGVLQDEPLWIVFQSNMVIKLKHELIVNSYKTIDGRGSLVSITGNGCITVQYVSNVIIHNIRVYDCKPSGNTNIRSSPSHVGYRGKSDGDGISIAGARNIWIDHCSLSHCTDGLIDAVLGSTAITISNSYFTHHNEVMLMGHDDAYMADKGMQTLESSGNTCLTGNPIDDCWRCDPNWANNRQRLADCAIGFGKLAGGGKGGKIYVVTDSSDHDVINPTPGTLRYGVLQDEPLWIVFQSNMVIKLKHELIVNSYKTIDGRGSLVSITGNGCITVQYVSNVIIHNIRVYDCKPSGNTNIRSSPSHVGYRGKSDGDGISIAGARNIWIDHCSLSHCTDGLIDAVLGSTAITISNSYFTHHNEVMLMGHDDAYMADKGMQVTFAFNHFGRGLIQRMPRCRHGYFHVMNNDFTEWRMYAIGGSADPTINSQGNRYIAPPNSDSKEVVFSRYLFFWLTVIRFGCVGLHIERVSITDRGPDRTEKPARTGPDEPIPVWSSVHFYLMFSPRYVRSGPVLRTTDHFAFSDRIVQRTGADRMVTKRVDTGEENWSGWNWRTDGDIMVNGAFFVPSGDGMSAIYAKAASYEPKSAALVTQLTMYAGVFGGPRDDDGSQSYTDGTITGDSASGNTGKSSGEDGDYFGMIFGGGSVSISPPTTTIFFIVLVLYITTTNNGGGLFSSLLLL</sequence>
<keyword evidence="5 8" id="KW-0732">Signal</keyword>
<dbReference type="AlphaFoldDB" id="A0A2U1P0G8"/>
<feature type="compositionally biased region" description="Polar residues" evidence="9">
    <location>
        <begin position="736"/>
        <end position="755"/>
    </location>
</feature>
<dbReference type="InterPro" id="IPR002022">
    <property type="entry name" value="Pec_lyase"/>
</dbReference>
<dbReference type="UniPathway" id="UPA00545">
    <property type="reaction ID" value="UER00824"/>
</dbReference>
<dbReference type="PRINTS" id="PR00807">
    <property type="entry name" value="AMBALLERGEN"/>
</dbReference>
<dbReference type="Proteomes" id="UP000245207">
    <property type="component" value="Unassembled WGS sequence"/>
</dbReference>
<evidence type="ECO:0000256" key="1">
    <source>
        <dbReference type="ARBA" id="ARBA00000695"/>
    </source>
</evidence>
<feature type="region of interest" description="Disordered" evidence="9">
    <location>
        <begin position="733"/>
        <end position="755"/>
    </location>
</feature>
<evidence type="ECO:0000256" key="9">
    <source>
        <dbReference type="SAM" id="MobiDB-lite"/>
    </source>
</evidence>
<keyword evidence="7 8" id="KW-0456">Lyase</keyword>
<dbReference type="InterPro" id="IPR011050">
    <property type="entry name" value="Pectin_lyase_fold/virulence"/>
</dbReference>
<keyword evidence="4 8" id="KW-0479">Metal-binding</keyword>
<dbReference type="GO" id="GO:0046872">
    <property type="term" value="F:metal ion binding"/>
    <property type="evidence" value="ECO:0007669"/>
    <property type="project" value="UniProtKB-KW"/>
</dbReference>
<evidence type="ECO:0000313" key="12">
    <source>
        <dbReference type="Proteomes" id="UP000245207"/>
    </source>
</evidence>
<dbReference type="Pfam" id="PF00544">
    <property type="entry name" value="Pectate_lyase_4"/>
    <property type="match status" value="2"/>
</dbReference>
<keyword evidence="12" id="KW-1185">Reference proteome</keyword>
<evidence type="ECO:0000256" key="2">
    <source>
        <dbReference type="ARBA" id="ARBA00005220"/>
    </source>
</evidence>
<comment type="similarity">
    <text evidence="8">Belongs to the polysaccharide lyase 1 family.</text>
</comment>
<comment type="pathway">
    <text evidence="2 8">Glycan metabolism; pectin degradation; 2-dehydro-3-deoxy-D-gluconate from pectin: step 2/5.</text>
</comment>
<dbReference type="InterPro" id="IPR006626">
    <property type="entry name" value="PbH1"/>
</dbReference>
<dbReference type="InterPro" id="IPR012334">
    <property type="entry name" value="Pectin_lyas_fold"/>
</dbReference>
<dbReference type="EMBL" id="PKPP01001885">
    <property type="protein sequence ID" value="PWA79228.1"/>
    <property type="molecule type" value="Genomic_DNA"/>
</dbReference>
<dbReference type="PANTHER" id="PTHR31683:SF11">
    <property type="entry name" value="PECTATE LYASE"/>
    <property type="match status" value="1"/>
</dbReference>
<protein>
    <recommendedName>
        <fullName evidence="3 8">Pectate lyase</fullName>
        <ecNumber evidence="3 8">4.2.2.2</ecNumber>
    </recommendedName>
</protein>
<dbReference type="InterPro" id="IPR018082">
    <property type="entry name" value="AmbAllergen"/>
</dbReference>
<dbReference type="PANTHER" id="PTHR31683">
    <property type="entry name" value="PECTATE LYASE 18-RELATED"/>
    <property type="match status" value="1"/>
</dbReference>
<evidence type="ECO:0000256" key="6">
    <source>
        <dbReference type="ARBA" id="ARBA00022837"/>
    </source>
</evidence>
<reference evidence="11 12" key="1">
    <citation type="journal article" date="2018" name="Mol. Plant">
        <title>The genome of Artemisia annua provides insight into the evolution of Asteraceae family and artemisinin biosynthesis.</title>
        <authorList>
            <person name="Shen Q."/>
            <person name="Zhang L."/>
            <person name="Liao Z."/>
            <person name="Wang S."/>
            <person name="Yan T."/>
            <person name="Shi P."/>
            <person name="Liu M."/>
            <person name="Fu X."/>
            <person name="Pan Q."/>
            <person name="Wang Y."/>
            <person name="Lv Z."/>
            <person name="Lu X."/>
            <person name="Zhang F."/>
            <person name="Jiang W."/>
            <person name="Ma Y."/>
            <person name="Chen M."/>
            <person name="Hao X."/>
            <person name="Li L."/>
            <person name="Tang Y."/>
            <person name="Lv G."/>
            <person name="Zhou Y."/>
            <person name="Sun X."/>
            <person name="Brodelius P.E."/>
            <person name="Rose J.K.C."/>
            <person name="Tang K."/>
        </authorList>
    </citation>
    <scope>NUCLEOTIDE SEQUENCE [LARGE SCALE GENOMIC DNA]</scope>
    <source>
        <strain evidence="12">cv. Huhao1</strain>
        <tissue evidence="11">Leaf</tissue>
    </source>
</reference>
<organism evidence="11 12">
    <name type="scientific">Artemisia annua</name>
    <name type="common">Sweet wormwood</name>
    <dbReference type="NCBI Taxonomy" id="35608"/>
    <lineage>
        <taxon>Eukaryota</taxon>
        <taxon>Viridiplantae</taxon>
        <taxon>Streptophyta</taxon>
        <taxon>Embryophyta</taxon>
        <taxon>Tracheophyta</taxon>
        <taxon>Spermatophyta</taxon>
        <taxon>Magnoliopsida</taxon>
        <taxon>eudicotyledons</taxon>
        <taxon>Gunneridae</taxon>
        <taxon>Pentapetalae</taxon>
        <taxon>asterids</taxon>
        <taxon>campanulids</taxon>
        <taxon>Asterales</taxon>
        <taxon>Asteraceae</taxon>
        <taxon>Asteroideae</taxon>
        <taxon>Anthemideae</taxon>
        <taxon>Artemisiinae</taxon>
        <taxon>Artemisia</taxon>
    </lineage>
</organism>
<accession>A0A2U1P0G8</accession>
<comment type="caution">
    <text evidence="11">The sequence shown here is derived from an EMBL/GenBank/DDBJ whole genome shotgun (WGS) entry which is preliminary data.</text>
</comment>
<dbReference type="SMART" id="SM00710">
    <property type="entry name" value="PbH1"/>
    <property type="match status" value="4"/>
</dbReference>
<dbReference type="EC" id="4.2.2.2" evidence="3 8"/>
<feature type="domain" description="Pectate lyase" evidence="10">
    <location>
        <begin position="145"/>
        <end position="329"/>
    </location>
</feature>
<name>A0A2U1P0G8_ARTAN</name>
<feature type="domain" description="Pectate lyase" evidence="10">
    <location>
        <begin position="369"/>
        <end position="566"/>
    </location>
</feature>
<evidence type="ECO:0000256" key="7">
    <source>
        <dbReference type="ARBA" id="ARBA00023239"/>
    </source>
</evidence>
<feature type="chain" id="PRO_5015377157" description="Pectate lyase" evidence="8">
    <location>
        <begin position="27"/>
        <end position="807"/>
    </location>
</feature>
<dbReference type="SMART" id="SM00656">
    <property type="entry name" value="Amb_all"/>
    <property type="match status" value="2"/>
</dbReference>
<evidence type="ECO:0000256" key="8">
    <source>
        <dbReference type="RuleBase" id="RU361123"/>
    </source>
</evidence>
<dbReference type="OrthoDB" id="28901at2759"/>